<protein>
    <submittedName>
        <fullName evidence="1">18826_t:CDS:1</fullName>
    </submittedName>
</protein>
<evidence type="ECO:0000313" key="2">
    <source>
        <dbReference type="Proteomes" id="UP000789920"/>
    </source>
</evidence>
<gene>
    <name evidence="1" type="ORF">RPERSI_LOCUS9698</name>
</gene>
<organism evidence="1 2">
    <name type="scientific">Racocetra persica</name>
    <dbReference type="NCBI Taxonomy" id="160502"/>
    <lineage>
        <taxon>Eukaryota</taxon>
        <taxon>Fungi</taxon>
        <taxon>Fungi incertae sedis</taxon>
        <taxon>Mucoromycota</taxon>
        <taxon>Glomeromycotina</taxon>
        <taxon>Glomeromycetes</taxon>
        <taxon>Diversisporales</taxon>
        <taxon>Gigasporaceae</taxon>
        <taxon>Racocetra</taxon>
    </lineage>
</organism>
<proteinExistence type="predicted"/>
<keyword evidence="2" id="KW-1185">Reference proteome</keyword>
<dbReference type="Proteomes" id="UP000789920">
    <property type="component" value="Unassembled WGS sequence"/>
</dbReference>
<evidence type="ECO:0000313" key="1">
    <source>
        <dbReference type="EMBL" id="CAG8694137.1"/>
    </source>
</evidence>
<name>A0ACA9P659_9GLOM</name>
<feature type="non-terminal residue" evidence="1">
    <location>
        <position position="1"/>
    </location>
</feature>
<comment type="caution">
    <text evidence="1">The sequence shown here is derived from an EMBL/GenBank/DDBJ whole genome shotgun (WGS) entry which is preliminary data.</text>
</comment>
<sequence>FIKEETMKWSHRTSIITFFRNYNRQKELKNFIPKIFSKNDMRISSRNLLEQMLTSYVHKRLEWIGDSIISTVVADYLFFRFQDYKEGTLTTLRSNIVCKEALAVFSRKLGLDNELRLGKGALAAGDRNNERILEDTFEAYIGAIYLDCGRNLNDVIEFMEPIIKPFVDDLVANSENGHNSSNNVGVVY</sequence>
<reference evidence="1" key="1">
    <citation type="submission" date="2021-06" db="EMBL/GenBank/DDBJ databases">
        <authorList>
            <person name="Kallberg Y."/>
            <person name="Tangrot J."/>
            <person name="Rosling A."/>
        </authorList>
    </citation>
    <scope>NUCLEOTIDE SEQUENCE</scope>
    <source>
        <strain evidence="1">MA461A</strain>
    </source>
</reference>
<feature type="non-terminal residue" evidence="1">
    <location>
        <position position="188"/>
    </location>
</feature>
<accession>A0ACA9P659</accession>
<dbReference type="EMBL" id="CAJVQC010018521">
    <property type="protein sequence ID" value="CAG8694137.1"/>
    <property type="molecule type" value="Genomic_DNA"/>
</dbReference>